<keyword evidence="2" id="KW-1185">Reference proteome</keyword>
<dbReference type="RefSeq" id="WP_344684665.1">
    <property type="nucleotide sequence ID" value="NZ_BAAAUX010000024.1"/>
</dbReference>
<dbReference type="Proteomes" id="UP001500979">
    <property type="component" value="Unassembled WGS sequence"/>
</dbReference>
<proteinExistence type="predicted"/>
<sequence>MTDKPQCAEIPASEGLEPEVIPFILALIDDRPNIDDVVEVVATGKLAVVKEIYKNFHHVMFHLKFDDGPIVPYRRDEVRLKERAR</sequence>
<name>A0ABN3VM82_9PSEU</name>
<evidence type="ECO:0000313" key="1">
    <source>
        <dbReference type="EMBL" id="GAA2812970.1"/>
    </source>
</evidence>
<organism evidence="1 2">
    <name type="scientific">Saccharopolyspora taberi</name>
    <dbReference type="NCBI Taxonomy" id="60895"/>
    <lineage>
        <taxon>Bacteria</taxon>
        <taxon>Bacillati</taxon>
        <taxon>Actinomycetota</taxon>
        <taxon>Actinomycetes</taxon>
        <taxon>Pseudonocardiales</taxon>
        <taxon>Pseudonocardiaceae</taxon>
        <taxon>Saccharopolyspora</taxon>
    </lineage>
</organism>
<accession>A0ABN3VM82</accession>
<gene>
    <name evidence="1" type="ORF">GCM10010470_55500</name>
</gene>
<dbReference type="EMBL" id="BAAAUX010000024">
    <property type="protein sequence ID" value="GAA2812970.1"/>
    <property type="molecule type" value="Genomic_DNA"/>
</dbReference>
<evidence type="ECO:0000313" key="2">
    <source>
        <dbReference type="Proteomes" id="UP001500979"/>
    </source>
</evidence>
<reference evidence="1 2" key="1">
    <citation type="journal article" date="2019" name="Int. J. Syst. Evol. Microbiol.">
        <title>The Global Catalogue of Microorganisms (GCM) 10K type strain sequencing project: providing services to taxonomists for standard genome sequencing and annotation.</title>
        <authorList>
            <consortium name="The Broad Institute Genomics Platform"/>
            <consortium name="The Broad Institute Genome Sequencing Center for Infectious Disease"/>
            <person name="Wu L."/>
            <person name="Ma J."/>
        </authorList>
    </citation>
    <scope>NUCLEOTIDE SEQUENCE [LARGE SCALE GENOMIC DNA]</scope>
    <source>
        <strain evidence="1 2">JCM 9383</strain>
    </source>
</reference>
<protein>
    <submittedName>
        <fullName evidence="1">Uncharacterized protein</fullName>
    </submittedName>
</protein>
<comment type="caution">
    <text evidence="1">The sequence shown here is derived from an EMBL/GenBank/DDBJ whole genome shotgun (WGS) entry which is preliminary data.</text>
</comment>